<dbReference type="InterPro" id="IPR001611">
    <property type="entry name" value="Leu-rich_rpt"/>
</dbReference>
<dbReference type="AlphaFoldDB" id="A0A5J9W440"/>
<dbReference type="Pfam" id="PF23598">
    <property type="entry name" value="LRR_14"/>
    <property type="match status" value="1"/>
</dbReference>
<gene>
    <name evidence="4" type="ORF">EJB05_10000</name>
</gene>
<feature type="domain" description="Disease resistance R13L4/SHOC-2-like LRR" evidence="2">
    <location>
        <begin position="116"/>
        <end position="266"/>
    </location>
</feature>
<dbReference type="OrthoDB" id="627179at2759"/>
<feature type="non-terminal residue" evidence="4">
    <location>
        <position position="1"/>
    </location>
</feature>
<reference evidence="4 5" key="1">
    <citation type="journal article" date="2019" name="Sci. Rep.">
        <title>A high-quality genome of Eragrostis curvula grass provides insights into Poaceae evolution and supports new strategies to enhance forage quality.</title>
        <authorList>
            <person name="Carballo J."/>
            <person name="Santos B.A.C.M."/>
            <person name="Zappacosta D."/>
            <person name="Garbus I."/>
            <person name="Selva J.P."/>
            <person name="Gallo C.A."/>
            <person name="Diaz A."/>
            <person name="Albertini E."/>
            <person name="Caccamo M."/>
            <person name="Echenique V."/>
        </authorList>
    </citation>
    <scope>NUCLEOTIDE SEQUENCE [LARGE SCALE GENOMIC DNA]</scope>
    <source>
        <strain evidence="5">cv. Victoria</strain>
        <tissue evidence="4">Leaf</tissue>
    </source>
</reference>
<dbReference type="Pfam" id="PF25019">
    <property type="entry name" value="LRR_R13L1-DRL21"/>
    <property type="match status" value="1"/>
</dbReference>
<sequence length="757" mass="85226">MHDLVHDLARSVMVHEVFDGTKVGNAVGWSCRYALLTDCSKPLEIPTTSAIKIRALRFLNCRRIELCSAAFSSAKSLRVLDLSECHILKLPESIGELKQLRYLNACGISNKTVPNGIANLSKLMYLNLKGSMLTALPDSIGDIKGLLHLDLSDCVLIRKLPESFVNLKRLEYLDVSNCCLLNGVSKALDGLTNIQYLNLSLRAESGNILPLKGIEKVIGNLVELRFLGLCWSMQYIFRDQSSQETFSFVDRICTLSNLEHLDLSCNCCIVNVPQSIGGLRNLHTLNLLNCTELARLPECILNMDSLKVLNVKGCSKLDKSMLSRSKVALLPHFVVHADDGDFNSNIGLLKYVNPNELHISSLDNVKSAEEVQSVKLEEKQGIYDLKLEWTTDSQRSVEDVKVLGELVPPSTLWTFYMKGYNSVRFPYWFTDINIYLPHLIQIELWELRNCTSLPSLGQLQNLQELLVGGMSSITRIGEGFCGGSSAFPRLKKFRLCFMENLEAWNTMCFNGDGVVTQFMFPSLKELSICDCPKLTLKPCPPRAIKWEIENSDGVLSSWEEWGETRPSLISAALTDIIVTVKCSKVPVGEWKLFHHLPAITELSISYCTNLECSSPEIIRDLCFIKSLWLKDNEQTQLPKWLGDLISLQELLVQGWRELSNLQDSMQHLTSLQELCLYECPSITGLPQWLGDLAALKELVISDCTGIRSLPKSIVKLTRLEELCIYGCHELAKWCEIEENKKKLAHIKHKVYALPCYI</sequence>
<evidence type="ECO:0008006" key="6">
    <source>
        <dbReference type="Google" id="ProtNLM"/>
    </source>
</evidence>
<dbReference type="Pfam" id="PF00560">
    <property type="entry name" value="LRR_1"/>
    <property type="match status" value="1"/>
</dbReference>
<evidence type="ECO:0000259" key="3">
    <source>
        <dbReference type="Pfam" id="PF25019"/>
    </source>
</evidence>
<evidence type="ECO:0000256" key="1">
    <source>
        <dbReference type="ARBA" id="ARBA00022737"/>
    </source>
</evidence>
<dbReference type="PANTHER" id="PTHR47186">
    <property type="entry name" value="LEUCINE-RICH REPEAT-CONTAINING PROTEIN 57"/>
    <property type="match status" value="1"/>
</dbReference>
<dbReference type="SUPFAM" id="SSF52058">
    <property type="entry name" value="L domain-like"/>
    <property type="match status" value="3"/>
</dbReference>
<accession>A0A5J9W440</accession>
<proteinExistence type="predicted"/>
<dbReference type="Proteomes" id="UP000324897">
    <property type="component" value="Unassembled WGS sequence"/>
</dbReference>
<comment type="caution">
    <text evidence="4">The sequence shown here is derived from an EMBL/GenBank/DDBJ whole genome shotgun (WGS) entry which is preliminary data.</text>
</comment>
<organism evidence="4 5">
    <name type="scientific">Eragrostis curvula</name>
    <name type="common">weeping love grass</name>
    <dbReference type="NCBI Taxonomy" id="38414"/>
    <lineage>
        <taxon>Eukaryota</taxon>
        <taxon>Viridiplantae</taxon>
        <taxon>Streptophyta</taxon>
        <taxon>Embryophyta</taxon>
        <taxon>Tracheophyta</taxon>
        <taxon>Spermatophyta</taxon>
        <taxon>Magnoliopsida</taxon>
        <taxon>Liliopsida</taxon>
        <taxon>Poales</taxon>
        <taxon>Poaceae</taxon>
        <taxon>PACMAD clade</taxon>
        <taxon>Chloridoideae</taxon>
        <taxon>Eragrostideae</taxon>
        <taxon>Eragrostidinae</taxon>
        <taxon>Eragrostis</taxon>
    </lineage>
</organism>
<dbReference type="InterPro" id="IPR056789">
    <property type="entry name" value="LRR_R13L1-DRL21"/>
</dbReference>
<keyword evidence="5" id="KW-1185">Reference proteome</keyword>
<keyword evidence="1" id="KW-0677">Repeat</keyword>
<dbReference type="Gramene" id="TVU43522">
    <property type="protein sequence ID" value="TVU43522"/>
    <property type="gene ID" value="EJB05_10000"/>
</dbReference>
<evidence type="ECO:0000313" key="4">
    <source>
        <dbReference type="EMBL" id="TVU43522.1"/>
    </source>
</evidence>
<name>A0A5J9W440_9POAL</name>
<protein>
    <recommendedName>
        <fullName evidence="6">NB-ARC domain-containing protein</fullName>
    </recommendedName>
</protein>
<dbReference type="EMBL" id="RWGY01000005">
    <property type="protein sequence ID" value="TVU43522.1"/>
    <property type="molecule type" value="Genomic_DNA"/>
</dbReference>
<evidence type="ECO:0000259" key="2">
    <source>
        <dbReference type="Pfam" id="PF23598"/>
    </source>
</evidence>
<dbReference type="InterPro" id="IPR032675">
    <property type="entry name" value="LRR_dom_sf"/>
</dbReference>
<dbReference type="PANTHER" id="PTHR47186:SF3">
    <property type="entry name" value="OS09G0267800 PROTEIN"/>
    <property type="match status" value="1"/>
</dbReference>
<feature type="domain" description="R13L1/DRL21-like LRR repeat region" evidence="3">
    <location>
        <begin position="355"/>
        <end position="470"/>
    </location>
</feature>
<dbReference type="Gene3D" id="3.80.10.10">
    <property type="entry name" value="Ribonuclease Inhibitor"/>
    <property type="match status" value="4"/>
</dbReference>
<dbReference type="InterPro" id="IPR055414">
    <property type="entry name" value="LRR_R13L4/SHOC2-like"/>
</dbReference>
<evidence type="ECO:0000313" key="5">
    <source>
        <dbReference type="Proteomes" id="UP000324897"/>
    </source>
</evidence>